<dbReference type="Proteomes" id="UP001501591">
    <property type="component" value="Unassembled WGS sequence"/>
</dbReference>
<dbReference type="EMBL" id="BAABCP010000001">
    <property type="protein sequence ID" value="GAA3928410.1"/>
    <property type="molecule type" value="Genomic_DNA"/>
</dbReference>
<protein>
    <submittedName>
        <fullName evidence="1">Uncharacterized protein</fullName>
    </submittedName>
</protein>
<evidence type="ECO:0000313" key="2">
    <source>
        <dbReference type="Proteomes" id="UP001501591"/>
    </source>
</evidence>
<proteinExistence type="predicted"/>
<accession>A0ABP7MQV2</accession>
<evidence type="ECO:0000313" key="1">
    <source>
        <dbReference type="EMBL" id="GAA3928410.1"/>
    </source>
</evidence>
<sequence length="95" mass="10521">MRYDPVAAYELDRRWDAQADQMNTLIKELDSTTVTGLPPAARDAARTFLASWRSTAVEAKVASEVYADELRETGVLYENLDAEIARRMRALGGGA</sequence>
<gene>
    <name evidence="1" type="ORF">GCM10022383_04150</name>
</gene>
<comment type="caution">
    <text evidence="1">The sequence shown here is derived from an EMBL/GenBank/DDBJ whole genome shotgun (WGS) entry which is preliminary data.</text>
</comment>
<reference evidence="2" key="1">
    <citation type="journal article" date="2019" name="Int. J. Syst. Evol. Microbiol.">
        <title>The Global Catalogue of Microorganisms (GCM) 10K type strain sequencing project: providing services to taxonomists for standard genome sequencing and annotation.</title>
        <authorList>
            <consortium name="The Broad Institute Genomics Platform"/>
            <consortium name="The Broad Institute Genome Sequencing Center for Infectious Disease"/>
            <person name="Wu L."/>
            <person name="Ma J."/>
        </authorList>
    </citation>
    <scope>NUCLEOTIDE SEQUENCE [LARGE SCALE GENOMIC DNA]</scope>
    <source>
        <strain evidence="2">JCM 17024</strain>
    </source>
</reference>
<name>A0ABP7MQV2_9MICO</name>
<keyword evidence="2" id="KW-1185">Reference proteome</keyword>
<organism evidence="1 2">
    <name type="scientific">Microbacterium soli</name>
    <dbReference type="NCBI Taxonomy" id="446075"/>
    <lineage>
        <taxon>Bacteria</taxon>
        <taxon>Bacillati</taxon>
        <taxon>Actinomycetota</taxon>
        <taxon>Actinomycetes</taxon>
        <taxon>Micrococcales</taxon>
        <taxon>Microbacteriaceae</taxon>
        <taxon>Microbacterium</taxon>
    </lineage>
</organism>